<evidence type="ECO:0000313" key="7">
    <source>
        <dbReference type="Proteomes" id="UP000005808"/>
    </source>
</evidence>
<proteinExistence type="predicted"/>
<comment type="pathway">
    <text evidence="1">Lipid metabolism.</text>
</comment>
<dbReference type="SUPFAM" id="SSF69593">
    <property type="entry name" value="Glycerol-3-phosphate (1)-acyltransferase"/>
    <property type="match status" value="1"/>
</dbReference>
<dbReference type="PANTHER" id="PTHR10434:SF66">
    <property type="entry name" value="PHOSPHOLIPID_GLYCEROL ACYLTRANSFERASE DOMAIN-CONTAINING PROTEIN"/>
    <property type="match status" value="1"/>
</dbReference>
<evidence type="ECO:0000256" key="1">
    <source>
        <dbReference type="ARBA" id="ARBA00005189"/>
    </source>
</evidence>
<dbReference type="OrthoDB" id="9812274at2"/>
<accession>H1RYQ0</accession>
<keyword evidence="4" id="KW-0812">Transmembrane</keyword>
<evidence type="ECO:0000256" key="3">
    <source>
        <dbReference type="ARBA" id="ARBA00023315"/>
    </source>
</evidence>
<name>H1RYQ0_9BURK</name>
<keyword evidence="3 6" id="KW-0012">Acyltransferase</keyword>
<dbReference type="Pfam" id="PF01553">
    <property type="entry name" value="Acyltransferase"/>
    <property type="match status" value="1"/>
</dbReference>
<dbReference type="PATRIC" id="fig|1127483.3.peg.406"/>
<feature type="transmembrane region" description="Helical" evidence="4">
    <location>
        <begin position="59"/>
        <end position="79"/>
    </location>
</feature>
<protein>
    <submittedName>
        <fullName evidence="6">Acyltransferase, putative</fullName>
    </submittedName>
</protein>
<feature type="domain" description="Phospholipid/glycerol acyltransferase" evidence="5">
    <location>
        <begin position="93"/>
        <end position="201"/>
    </location>
</feature>
<evidence type="ECO:0000259" key="5">
    <source>
        <dbReference type="SMART" id="SM00563"/>
    </source>
</evidence>
<keyword evidence="4" id="KW-1133">Transmembrane helix</keyword>
<comment type="caution">
    <text evidence="6">The sequence shown here is derived from an EMBL/GenBank/DDBJ whole genome shotgun (WGS) entry which is preliminary data.</text>
</comment>
<reference evidence="6 7" key="1">
    <citation type="journal article" date="2012" name="J. Bacteriol.">
        <title>De Novo Genome Project of Cupriavidus basilensis OR16.</title>
        <authorList>
            <person name="Cserhati M."/>
            <person name="Kriszt B."/>
            <person name="Szoboszlay S."/>
            <person name="Toth A."/>
            <person name="Szabo I."/>
            <person name="Tancsics A."/>
            <person name="Nagy I."/>
            <person name="Horvath B."/>
            <person name="Nagy I."/>
            <person name="Kukolya J."/>
        </authorList>
    </citation>
    <scope>NUCLEOTIDE SEQUENCE [LARGE SCALE GENOMIC DNA]</scope>
    <source>
        <strain evidence="6 7">OR16</strain>
    </source>
</reference>
<dbReference type="CDD" id="cd07989">
    <property type="entry name" value="LPLAT_AGPAT-like"/>
    <property type="match status" value="1"/>
</dbReference>
<gene>
    <name evidence="6" type="ORF">OR16_01970</name>
</gene>
<evidence type="ECO:0000256" key="4">
    <source>
        <dbReference type="SAM" id="Phobius"/>
    </source>
</evidence>
<dbReference type="EMBL" id="AHJE01000003">
    <property type="protein sequence ID" value="EHP44741.1"/>
    <property type="molecule type" value="Genomic_DNA"/>
</dbReference>
<dbReference type="Proteomes" id="UP000005808">
    <property type="component" value="Unassembled WGS sequence"/>
</dbReference>
<dbReference type="AlphaFoldDB" id="H1RYQ0"/>
<evidence type="ECO:0000313" key="6">
    <source>
        <dbReference type="EMBL" id="EHP44741.1"/>
    </source>
</evidence>
<dbReference type="GO" id="GO:0006654">
    <property type="term" value="P:phosphatidic acid biosynthetic process"/>
    <property type="evidence" value="ECO:0007669"/>
    <property type="project" value="TreeGrafter"/>
</dbReference>
<keyword evidence="4" id="KW-0472">Membrane</keyword>
<dbReference type="GO" id="GO:0003841">
    <property type="term" value="F:1-acylglycerol-3-phosphate O-acyltransferase activity"/>
    <property type="evidence" value="ECO:0007669"/>
    <property type="project" value="TreeGrafter"/>
</dbReference>
<dbReference type="SMART" id="SM00563">
    <property type="entry name" value="PlsC"/>
    <property type="match status" value="1"/>
</dbReference>
<sequence length="264" mass="28802">MLRQLRETLQGQATVAAEYAAFYAGILLLALISLLWAPCAAACYWLLPPGLGQRFGRFVIMGIFRFYLGALAAMGACRFDLRELDSLRGGPPLVLAANHPGLLDALLVLSRLPGAACVMKAEVADNPFLGAAARLARYIRNDTLTGLIRSAVQELRHGGQLLVFPEGTRTTRCPVNAFKGGVGLIAKRAGVPVQTLFIETDSPFLGKGWPFFRKPDMPVCYRVRLGRRFDPPDSDRGFMAELAQYYEAELSCPEMEPLRPGTAG</sequence>
<feature type="transmembrane region" description="Helical" evidence="4">
    <location>
        <begin position="21"/>
        <end position="47"/>
    </location>
</feature>
<dbReference type="PANTHER" id="PTHR10434">
    <property type="entry name" value="1-ACYL-SN-GLYCEROL-3-PHOSPHATE ACYLTRANSFERASE"/>
    <property type="match status" value="1"/>
</dbReference>
<dbReference type="RefSeq" id="WP_006156257.1">
    <property type="nucleotide sequence ID" value="NZ_AHJE01000003.1"/>
</dbReference>
<keyword evidence="2 6" id="KW-0808">Transferase</keyword>
<organism evidence="6 7">
    <name type="scientific">Cupriavidus basilensis OR16</name>
    <dbReference type="NCBI Taxonomy" id="1127483"/>
    <lineage>
        <taxon>Bacteria</taxon>
        <taxon>Pseudomonadati</taxon>
        <taxon>Pseudomonadota</taxon>
        <taxon>Betaproteobacteria</taxon>
        <taxon>Burkholderiales</taxon>
        <taxon>Burkholderiaceae</taxon>
        <taxon>Cupriavidus</taxon>
    </lineage>
</organism>
<dbReference type="InterPro" id="IPR002123">
    <property type="entry name" value="Plipid/glycerol_acylTrfase"/>
</dbReference>
<evidence type="ECO:0000256" key="2">
    <source>
        <dbReference type="ARBA" id="ARBA00022679"/>
    </source>
</evidence>